<dbReference type="EMBL" id="CP152382">
    <property type="protein sequence ID" value="XAF56280.1"/>
    <property type="molecule type" value="Genomic_DNA"/>
</dbReference>
<keyword evidence="3" id="KW-1185">Reference proteome</keyword>
<keyword evidence="2" id="KW-0614">Plasmid</keyword>
<reference evidence="2 3" key="1">
    <citation type="submission" date="2024-04" db="EMBL/GenBank/DDBJ databases">
        <title>Marinobacter sp. SBY-1.</title>
        <authorList>
            <person name="Pan C."/>
        </authorList>
    </citation>
    <scope>NUCLEOTIDE SEQUENCE [LARGE SCALE GENOMIC DNA]</scope>
    <source>
        <strain evidence="2 3">SBY-1</strain>
        <plasmid evidence="2 3">unnamed2</plasmid>
    </source>
</reference>
<gene>
    <name evidence="2" type="ORF">AAGT77_20375</name>
</gene>
<feature type="region of interest" description="Disordered" evidence="1">
    <location>
        <begin position="167"/>
        <end position="186"/>
    </location>
</feature>
<name>A0ABZ3EB14_9GAMM</name>
<sequence>MIDKRPLQALVGLHGDNTYDFHRAAFLRGLVAGLGAYLRSGALLVDGKKPFHPALTGWPESDIKWVKDRPVKPEYKLAPGICEFRIAEQIGAIGMAEKLDPRVLGYFLDSFDIRPSSKNPIVVSLIEAENKVSKVLALNGEDTLSIPKLMAALPVVERSITEDVVEEPEKEMLPPPVTQESPAPAKADQVDVAINTATPSSLSGDDILKVIIESIPQGVVTLNDNDSMLCEVENSLALVFPRAVRMVSEMLNKPEDLVESVMVRDLTDEADSYPAVDYRIQRKGRGWGKIRLKKLRPEIASKVMSVVTNRKPAPEIKRR</sequence>
<accession>A0ABZ3EB14</accession>
<dbReference type="Proteomes" id="UP001445268">
    <property type="component" value="Plasmid unnamed2"/>
</dbReference>
<dbReference type="RefSeq" id="WP_342632828.1">
    <property type="nucleotide sequence ID" value="NZ_CP152382.1"/>
</dbReference>
<protein>
    <submittedName>
        <fullName evidence="2">Uncharacterized protein</fullName>
    </submittedName>
</protein>
<evidence type="ECO:0000313" key="2">
    <source>
        <dbReference type="EMBL" id="XAF56280.1"/>
    </source>
</evidence>
<geneLocation type="plasmid" evidence="2 3">
    <name>unnamed2</name>
</geneLocation>
<evidence type="ECO:0000313" key="3">
    <source>
        <dbReference type="Proteomes" id="UP001445268"/>
    </source>
</evidence>
<proteinExistence type="predicted"/>
<evidence type="ECO:0000256" key="1">
    <source>
        <dbReference type="SAM" id="MobiDB-lite"/>
    </source>
</evidence>
<organism evidence="2 3">
    <name type="scientific">Marinobacter alkaliphilus</name>
    <dbReference type="NCBI Taxonomy" id="254719"/>
    <lineage>
        <taxon>Bacteria</taxon>
        <taxon>Pseudomonadati</taxon>
        <taxon>Pseudomonadota</taxon>
        <taxon>Gammaproteobacteria</taxon>
        <taxon>Pseudomonadales</taxon>
        <taxon>Marinobacteraceae</taxon>
        <taxon>Marinobacter</taxon>
    </lineage>
</organism>